<reference evidence="3" key="1">
    <citation type="submission" date="2014-11" db="EMBL/GenBank/DDBJ databases">
        <authorList>
            <person name="Otto D Thomas"/>
            <person name="Naeem Raeece"/>
        </authorList>
    </citation>
    <scope>NUCLEOTIDE SEQUENCE</scope>
</reference>
<feature type="transmembrane region" description="Helical" evidence="2">
    <location>
        <begin position="41"/>
        <end position="62"/>
    </location>
</feature>
<gene>
    <name evidence="3" type="ORF">Cvel_5681</name>
</gene>
<keyword evidence="2" id="KW-0812">Transmembrane</keyword>
<feature type="transmembrane region" description="Helical" evidence="2">
    <location>
        <begin position="68"/>
        <end position="86"/>
    </location>
</feature>
<accession>A0A0G4H488</accession>
<feature type="transmembrane region" description="Helical" evidence="2">
    <location>
        <begin position="98"/>
        <end position="120"/>
    </location>
</feature>
<dbReference type="VEuPathDB" id="CryptoDB:Cvel_5681"/>
<evidence type="ECO:0000256" key="1">
    <source>
        <dbReference type="SAM" id="MobiDB-lite"/>
    </source>
</evidence>
<organism evidence="3">
    <name type="scientific">Chromera velia CCMP2878</name>
    <dbReference type="NCBI Taxonomy" id="1169474"/>
    <lineage>
        <taxon>Eukaryota</taxon>
        <taxon>Sar</taxon>
        <taxon>Alveolata</taxon>
        <taxon>Colpodellida</taxon>
        <taxon>Chromeraceae</taxon>
        <taxon>Chromera</taxon>
    </lineage>
</organism>
<feature type="compositionally biased region" description="Low complexity" evidence="1">
    <location>
        <begin position="236"/>
        <end position="245"/>
    </location>
</feature>
<feature type="region of interest" description="Disordered" evidence="1">
    <location>
        <begin position="222"/>
        <end position="245"/>
    </location>
</feature>
<evidence type="ECO:0000256" key="2">
    <source>
        <dbReference type="SAM" id="Phobius"/>
    </source>
</evidence>
<feature type="transmembrane region" description="Helical" evidence="2">
    <location>
        <begin position="188"/>
        <end position="209"/>
    </location>
</feature>
<sequence>MENPNSSNSRPRTFLGAPVATKCCCFPCCCLYPCCWFPLDAGVCALGVWQVIWSMLGFAAAVSGQVDYLRLSLSFFTLATGVCAMYTVSKKNPKTATVLYALLTVSATVLLVGVVVYFVFLPMVSKAINPMVEKLSEVVPEQLEKERERLIAEGREEEAARLEQSAEMWQNEDFKSLLKRGIHLVYEFYLPVALVLNLLNSFYLVYIAWSLKAKYSGYRQVTGGESDSEADRRPLRTPTDPRQIPLVAVPSAPLAAPSDNAPPV</sequence>
<evidence type="ECO:0000313" key="3">
    <source>
        <dbReference type="EMBL" id="CEM38569.1"/>
    </source>
</evidence>
<protein>
    <submittedName>
        <fullName evidence="3">Uncharacterized protein</fullName>
    </submittedName>
</protein>
<name>A0A0G4H488_9ALVE</name>
<keyword evidence="2" id="KW-0472">Membrane</keyword>
<proteinExistence type="predicted"/>
<dbReference type="AlphaFoldDB" id="A0A0G4H488"/>
<dbReference type="EMBL" id="CDMZ01001864">
    <property type="protein sequence ID" value="CEM38569.1"/>
    <property type="molecule type" value="Genomic_DNA"/>
</dbReference>
<keyword evidence="2" id="KW-1133">Transmembrane helix</keyword>